<reference evidence="1 2" key="1">
    <citation type="submission" date="2023-09" db="EMBL/GenBank/DDBJ databases">
        <authorList>
            <person name="Rey-Velasco X."/>
        </authorList>
    </citation>
    <scope>NUCLEOTIDE SEQUENCE [LARGE SCALE GENOMIC DNA]</scope>
    <source>
        <strain evidence="1 2">W431</strain>
    </source>
</reference>
<protein>
    <submittedName>
        <fullName evidence="1">Uncharacterized protein</fullName>
    </submittedName>
</protein>
<keyword evidence="2" id="KW-1185">Reference proteome</keyword>
<organism evidence="1 2">
    <name type="scientific">Thalassotalea castellviae</name>
    <dbReference type="NCBI Taxonomy" id="3075612"/>
    <lineage>
        <taxon>Bacteria</taxon>
        <taxon>Pseudomonadati</taxon>
        <taxon>Pseudomonadota</taxon>
        <taxon>Gammaproteobacteria</taxon>
        <taxon>Alteromonadales</taxon>
        <taxon>Colwelliaceae</taxon>
        <taxon>Thalassotalea</taxon>
    </lineage>
</organism>
<gene>
    <name evidence="1" type="ORF">RM573_08565</name>
</gene>
<dbReference type="Pfam" id="PF22098">
    <property type="entry name" value="DUF6942"/>
    <property type="match status" value="1"/>
</dbReference>
<proteinExistence type="predicted"/>
<dbReference type="InterPro" id="IPR054222">
    <property type="entry name" value="DUF6942"/>
</dbReference>
<dbReference type="EMBL" id="JAVRIF010000003">
    <property type="protein sequence ID" value="MDT0603646.1"/>
    <property type="molecule type" value="Genomic_DNA"/>
</dbReference>
<name>A0ABU3A3T0_9GAMM</name>
<evidence type="ECO:0000313" key="1">
    <source>
        <dbReference type="EMBL" id="MDT0603646.1"/>
    </source>
</evidence>
<sequence length="177" mass="20330">MSLTGLGNPAAQLNVYIENTPPLESYLSLSACRPMQNGEIKMIADLTGNHWRKIFNVYAKLVFELKKPHYKSWQDYRDNALLQGHSNENLLFKVTAPEILPHLMRHNTSPNNISIIMGKTYASKLELAETCHWLSTEFAINTDKNLIICPYFDYRQLSNIKITKLCQLIKSMQNVKT</sequence>
<dbReference type="RefSeq" id="WP_311580194.1">
    <property type="nucleotide sequence ID" value="NZ_JAVRIF010000003.1"/>
</dbReference>
<comment type="caution">
    <text evidence="1">The sequence shown here is derived from an EMBL/GenBank/DDBJ whole genome shotgun (WGS) entry which is preliminary data.</text>
</comment>
<evidence type="ECO:0000313" key="2">
    <source>
        <dbReference type="Proteomes" id="UP001266357"/>
    </source>
</evidence>
<dbReference type="Proteomes" id="UP001266357">
    <property type="component" value="Unassembled WGS sequence"/>
</dbReference>
<accession>A0ABU3A3T0</accession>